<protein>
    <submittedName>
        <fullName evidence="1">Uncharacterized protein</fullName>
    </submittedName>
</protein>
<evidence type="ECO:0000313" key="2">
    <source>
        <dbReference type="Proteomes" id="UP000886653"/>
    </source>
</evidence>
<organism evidence="1 2">
    <name type="scientific">Cronartium quercuum f. sp. fusiforme G11</name>
    <dbReference type="NCBI Taxonomy" id="708437"/>
    <lineage>
        <taxon>Eukaryota</taxon>
        <taxon>Fungi</taxon>
        <taxon>Dikarya</taxon>
        <taxon>Basidiomycota</taxon>
        <taxon>Pucciniomycotina</taxon>
        <taxon>Pucciniomycetes</taxon>
        <taxon>Pucciniales</taxon>
        <taxon>Coleosporiaceae</taxon>
        <taxon>Cronartium</taxon>
    </lineage>
</organism>
<name>A0A9P6T6U7_9BASI</name>
<comment type="caution">
    <text evidence="1">The sequence shown here is derived from an EMBL/GenBank/DDBJ whole genome shotgun (WGS) entry which is preliminary data.</text>
</comment>
<reference evidence="1" key="1">
    <citation type="submission" date="2013-11" db="EMBL/GenBank/DDBJ databases">
        <title>Genome sequence of the fusiform rust pathogen reveals effectors for host alternation and coevolution with pine.</title>
        <authorList>
            <consortium name="DOE Joint Genome Institute"/>
            <person name="Smith K."/>
            <person name="Pendleton A."/>
            <person name="Kubisiak T."/>
            <person name="Anderson C."/>
            <person name="Salamov A."/>
            <person name="Aerts A."/>
            <person name="Riley R."/>
            <person name="Clum A."/>
            <person name="Lindquist E."/>
            <person name="Ence D."/>
            <person name="Campbell M."/>
            <person name="Kronenberg Z."/>
            <person name="Feau N."/>
            <person name="Dhillon B."/>
            <person name="Hamelin R."/>
            <person name="Burleigh J."/>
            <person name="Smith J."/>
            <person name="Yandell M."/>
            <person name="Nelson C."/>
            <person name="Grigoriev I."/>
            <person name="Davis J."/>
        </authorList>
    </citation>
    <scope>NUCLEOTIDE SEQUENCE</scope>
    <source>
        <strain evidence="1">G11</strain>
    </source>
</reference>
<proteinExistence type="predicted"/>
<keyword evidence="2" id="KW-1185">Reference proteome</keyword>
<dbReference type="AlphaFoldDB" id="A0A9P6T6U7"/>
<dbReference type="EMBL" id="MU167419">
    <property type="protein sequence ID" value="KAG0140799.1"/>
    <property type="molecule type" value="Genomic_DNA"/>
</dbReference>
<dbReference type="Proteomes" id="UP000886653">
    <property type="component" value="Unassembled WGS sequence"/>
</dbReference>
<accession>A0A9P6T6U7</accession>
<gene>
    <name evidence="1" type="ORF">CROQUDRAFT_334867</name>
</gene>
<sequence length="54" mass="6217">MFESGQCSYITPGFPAHHYKNPHYIIVSVPNHHQQAFKLTLINLTLLTCWSFGK</sequence>
<evidence type="ECO:0000313" key="1">
    <source>
        <dbReference type="EMBL" id="KAG0140799.1"/>
    </source>
</evidence>